<evidence type="ECO:0000256" key="1">
    <source>
        <dbReference type="ARBA" id="ARBA00004123"/>
    </source>
</evidence>
<feature type="compositionally biased region" description="Polar residues" evidence="6">
    <location>
        <begin position="110"/>
        <end position="119"/>
    </location>
</feature>
<dbReference type="Gene3D" id="1.10.20.10">
    <property type="entry name" value="Histone, subunit A"/>
    <property type="match status" value="1"/>
</dbReference>
<dbReference type="SUPFAM" id="SSF47113">
    <property type="entry name" value="Histone-fold"/>
    <property type="match status" value="1"/>
</dbReference>
<evidence type="ECO:0000256" key="5">
    <source>
        <dbReference type="ARBA" id="ARBA00023242"/>
    </source>
</evidence>
<comment type="subcellular location">
    <subcellularLocation>
        <location evidence="1">Nucleus</location>
    </subcellularLocation>
</comment>
<feature type="compositionally biased region" description="Low complexity" evidence="6">
    <location>
        <begin position="121"/>
        <end position="144"/>
    </location>
</feature>
<dbReference type="GO" id="GO:0000124">
    <property type="term" value="C:SAGA complex"/>
    <property type="evidence" value="ECO:0007669"/>
    <property type="project" value="InterPro"/>
</dbReference>
<feature type="domain" description="Transcription initiation factor TFIID subunit 12" evidence="7">
    <location>
        <begin position="512"/>
        <end position="585"/>
    </location>
</feature>
<dbReference type="FunFam" id="1.10.20.10:FF:000037">
    <property type="entry name" value="Transcription initiation factor TFIID subunit 12"/>
    <property type="match status" value="1"/>
</dbReference>
<name>A0A8E5HX90_USTVR</name>
<dbReference type="InterPro" id="IPR037794">
    <property type="entry name" value="TAF12"/>
</dbReference>
<evidence type="ECO:0000313" key="9">
    <source>
        <dbReference type="Proteomes" id="UP000027002"/>
    </source>
</evidence>
<feature type="compositionally biased region" description="Low complexity" evidence="6">
    <location>
        <begin position="349"/>
        <end position="362"/>
    </location>
</feature>
<accession>A0A8E5HX90</accession>
<proteinExistence type="inferred from homology"/>
<dbReference type="PANTHER" id="PTHR12264:SF21">
    <property type="entry name" value="TRANSCRIPTION INITIATION FACTOR TFIID SUBUNIT 12"/>
    <property type="match status" value="1"/>
</dbReference>
<feature type="compositionally biased region" description="Polar residues" evidence="6">
    <location>
        <begin position="304"/>
        <end position="316"/>
    </location>
</feature>
<dbReference type="InterPro" id="IPR009072">
    <property type="entry name" value="Histone-fold"/>
</dbReference>
<dbReference type="RefSeq" id="XP_043000874.1">
    <property type="nucleotide sequence ID" value="XM_043144939.1"/>
</dbReference>
<feature type="region of interest" description="Disordered" evidence="6">
    <location>
        <begin position="1"/>
        <end position="47"/>
    </location>
</feature>
<keyword evidence="3" id="KW-0805">Transcription regulation</keyword>
<dbReference type="KEGG" id="uvi:66068219"/>
<evidence type="ECO:0000256" key="6">
    <source>
        <dbReference type="SAM" id="MobiDB-lite"/>
    </source>
</evidence>
<protein>
    <recommendedName>
        <fullName evidence="7">Transcription initiation factor TFIID subunit 12 domain-containing protein</fullName>
    </recommendedName>
</protein>
<feature type="compositionally biased region" description="Polar residues" evidence="6">
    <location>
        <begin position="363"/>
        <end position="374"/>
    </location>
</feature>
<gene>
    <name evidence="8" type="ORF">UV8b_07442</name>
</gene>
<feature type="region of interest" description="Disordered" evidence="6">
    <location>
        <begin position="295"/>
        <end position="325"/>
    </location>
</feature>
<dbReference type="GeneID" id="66068219"/>
<keyword evidence="4" id="KW-0804">Transcription</keyword>
<keyword evidence="5" id="KW-0539">Nucleus</keyword>
<feature type="compositionally biased region" description="Low complexity" evidence="6">
    <location>
        <begin position="154"/>
        <end position="168"/>
    </location>
</feature>
<dbReference type="OrthoDB" id="2193432at2759"/>
<dbReference type="Pfam" id="PF03847">
    <property type="entry name" value="TFIID_20kDa"/>
    <property type="match status" value="1"/>
</dbReference>
<dbReference type="GO" id="GO:0046982">
    <property type="term" value="F:protein heterodimerization activity"/>
    <property type="evidence" value="ECO:0007669"/>
    <property type="project" value="InterPro"/>
</dbReference>
<organism evidence="8 9">
    <name type="scientific">Ustilaginoidea virens</name>
    <name type="common">Rice false smut fungus</name>
    <name type="synonym">Villosiclava virens</name>
    <dbReference type="NCBI Taxonomy" id="1159556"/>
    <lineage>
        <taxon>Eukaryota</taxon>
        <taxon>Fungi</taxon>
        <taxon>Dikarya</taxon>
        <taxon>Ascomycota</taxon>
        <taxon>Pezizomycotina</taxon>
        <taxon>Sordariomycetes</taxon>
        <taxon>Hypocreomycetidae</taxon>
        <taxon>Hypocreales</taxon>
        <taxon>Clavicipitaceae</taxon>
        <taxon>Ustilaginoidea</taxon>
    </lineage>
</organism>
<dbReference type="GO" id="GO:0003677">
    <property type="term" value="F:DNA binding"/>
    <property type="evidence" value="ECO:0007669"/>
    <property type="project" value="TreeGrafter"/>
</dbReference>
<feature type="compositionally biased region" description="Low complexity" evidence="6">
    <location>
        <begin position="1"/>
        <end position="24"/>
    </location>
</feature>
<dbReference type="Proteomes" id="UP000027002">
    <property type="component" value="Chromosome 6"/>
</dbReference>
<dbReference type="CDD" id="cd07981">
    <property type="entry name" value="HFD_TAF12"/>
    <property type="match status" value="1"/>
</dbReference>
<dbReference type="EMBL" id="CP072758">
    <property type="protein sequence ID" value="QUC23201.1"/>
    <property type="molecule type" value="Genomic_DNA"/>
</dbReference>
<dbReference type="AlphaFoldDB" id="A0A8E5HX90"/>
<evidence type="ECO:0000313" key="8">
    <source>
        <dbReference type="EMBL" id="QUC23201.1"/>
    </source>
</evidence>
<evidence type="ECO:0000256" key="4">
    <source>
        <dbReference type="ARBA" id="ARBA00023163"/>
    </source>
</evidence>
<dbReference type="GO" id="GO:0017025">
    <property type="term" value="F:TBP-class protein binding"/>
    <property type="evidence" value="ECO:0007669"/>
    <property type="project" value="TreeGrafter"/>
</dbReference>
<feature type="compositionally biased region" description="Low complexity" evidence="6">
    <location>
        <begin position="379"/>
        <end position="392"/>
    </location>
</feature>
<dbReference type="GO" id="GO:0005669">
    <property type="term" value="C:transcription factor TFIID complex"/>
    <property type="evidence" value="ECO:0007669"/>
    <property type="project" value="InterPro"/>
</dbReference>
<feature type="region of interest" description="Disordered" evidence="6">
    <location>
        <begin position="90"/>
        <end position="168"/>
    </location>
</feature>
<dbReference type="InterPro" id="IPR003228">
    <property type="entry name" value="TFIID_TAF12_dom"/>
</dbReference>
<reference evidence="8" key="1">
    <citation type="submission" date="2020-03" db="EMBL/GenBank/DDBJ databases">
        <title>A mixture of massive structural variations and highly conserved coding sequences in Ustilaginoidea virens genome.</title>
        <authorList>
            <person name="Zhang K."/>
            <person name="Zhao Z."/>
            <person name="Zhang Z."/>
            <person name="Li Y."/>
            <person name="Hsiang T."/>
            <person name="Sun W."/>
        </authorList>
    </citation>
    <scope>NUCLEOTIDE SEQUENCE</scope>
    <source>
        <strain evidence="8">UV-8b</strain>
    </source>
</reference>
<dbReference type="PANTHER" id="PTHR12264">
    <property type="entry name" value="TRANSCRIPTION INITIATION FACTOR TFIID SUBUNIT 12"/>
    <property type="match status" value="1"/>
</dbReference>
<feature type="region of interest" description="Disordered" evidence="6">
    <location>
        <begin position="349"/>
        <end position="401"/>
    </location>
</feature>
<keyword evidence="9" id="KW-1185">Reference proteome</keyword>
<evidence type="ECO:0000256" key="3">
    <source>
        <dbReference type="ARBA" id="ARBA00023015"/>
    </source>
</evidence>
<dbReference type="GO" id="GO:0051123">
    <property type="term" value="P:RNA polymerase II preinitiation complex assembly"/>
    <property type="evidence" value="ECO:0007669"/>
    <property type="project" value="TreeGrafter"/>
</dbReference>
<sequence length="626" mass="66427">MNPAQGQAQQLPSQGQAGSAGQQQPRPPPMYMPNQIRSLPLLTEEEKNKYEQGLQGLWKKANNPQATSADQLAARQKIIEFSKMLIGKIQARRQHAQQQTQQGQPPRPPSAQQNPSQSLGAPATQTQPQKAQQSQPTNTPLQGQAPPPPPPSGAPHSQNPQATTAAALAAASAATATATTAAQRKISISESIMQHVNKMVFRAPAHLTNKSAADISNWAEEMKEKYARALATMESTKSKVAAMEKMVKDRAAAGKPLQDEEHRQYTLRRDQQLKFYNEAHKWVESVRKQQEGIQAGAGTGQNGASGTAAATQQPNSAPVVANPAQSTAQAASQNVTASVNAAVEAARNQQQLAAANRQAPANGTSTQTPHQTQPRPVPQSLQQTQVQSQVKTEQPHPPPVNTAQVHAVAQAARIQTSQSGTPVTAGGPTRALSHSAAMTLANQRASSTPGSVPIQEKATAVPQGVTLGGGISAGRPTMSQGTGTLGGVMNQPPIARIPAYSHDAEGDHVLNKKKLDELVRQVCGGSGDSQDGHLLTPEVEESVLNMADSFVDNVLHAACRNAKERGSKVLEIRDIQLVLERTYNIRVPGYSSDELRTVRKVQPSPGWIAKMSAVQAAKVMPGKGDP</sequence>
<evidence type="ECO:0000259" key="7">
    <source>
        <dbReference type="Pfam" id="PF03847"/>
    </source>
</evidence>
<comment type="similarity">
    <text evidence="2">Belongs to the TAF12 family.</text>
</comment>
<evidence type="ECO:0000256" key="2">
    <source>
        <dbReference type="ARBA" id="ARBA00007530"/>
    </source>
</evidence>